<protein>
    <submittedName>
        <fullName evidence="5">Unannotated protein</fullName>
    </submittedName>
</protein>
<dbReference type="InterPro" id="IPR005000">
    <property type="entry name" value="Aldolase/citrate-lyase_domain"/>
</dbReference>
<organism evidence="5">
    <name type="scientific">freshwater metagenome</name>
    <dbReference type="NCBI Taxonomy" id="449393"/>
    <lineage>
        <taxon>unclassified sequences</taxon>
        <taxon>metagenomes</taxon>
        <taxon>ecological metagenomes</taxon>
    </lineage>
</organism>
<dbReference type="GO" id="GO:0000287">
    <property type="term" value="F:magnesium ion binding"/>
    <property type="evidence" value="ECO:0007669"/>
    <property type="project" value="TreeGrafter"/>
</dbReference>
<accession>A0A6J6PR56</accession>
<dbReference type="InterPro" id="IPR015813">
    <property type="entry name" value="Pyrv/PenolPyrv_kinase-like_dom"/>
</dbReference>
<evidence type="ECO:0000256" key="2">
    <source>
        <dbReference type="ARBA" id="ARBA00022723"/>
    </source>
</evidence>
<evidence type="ECO:0000313" key="5">
    <source>
        <dbReference type="EMBL" id="CAB4699315.1"/>
    </source>
</evidence>
<keyword evidence="2" id="KW-0479">Metal-binding</keyword>
<dbReference type="InterPro" id="IPR011206">
    <property type="entry name" value="Citrate_lyase_beta/mcl1/mcl2"/>
</dbReference>
<keyword evidence="3" id="KW-0460">Magnesium</keyword>
<dbReference type="InterPro" id="IPR040442">
    <property type="entry name" value="Pyrv_kinase-like_dom_sf"/>
</dbReference>
<dbReference type="Gene3D" id="3.20.20.60">
    <property type="entry name" value="Phosphoenolpyruvate-binding domains"/>
    <property type="match status" value="1"/>
</dbReference>
<reference evidence="5" key="1">
    <citation type="submission" date="2020-05" db="EMBL/GenBank/DDBJ databases">
        <authorList>
            <person name="Chiriac C."/>
            <person name="Salcher M."/>
            <person name="Ghai R."/>
            <person name="Kavagutti S V."/>
        </authorList>
    </citation>
    <scope>NUCLEOTIDE SEQUENCE</scope>
</reference>
<evidence type="ECO:0000256" key="3">
    <source>
        <dbReference type="ARBA" id="ARBA00022842"/>
    </source>
</evidence>
<evidence type="ECO:0000256" key="1">
    <source>
        <dbReference type="ARBA" id="ARBA00001946"/>
    </source>
</evidence>
<proteinExistence type="predicted"/>
<dbReference type="PANTHER" id="PTHR32308">
    <property type="entry name" value="LYASE BETA SUBUNIT, PUTATIVE (AFU_ORTHOLOGUE AFUA_4G13030)-RELATED"/>
    <property type="match status" value="1"/>
</dbReference>
<dbReference type="SUPFAM" id="SSF51621">
    <property type="entry name" value="Phosphoenolpyruvate/pyruvate domain"/>
    <property type="match status" value="1"/>
</dbReference>
<dbReference type="AlphaFoldDB" id="A0A6J6PR56"/>
<evidence type="ECO:0000259" key="4">
    <source>
        <dbReference type="Pfam" id="PF03328"/>
    </source>
</evidence>
<feature type="domain" description="HpcH/HpaI aldolase/citrate lyase" evidence="4">
    <location>
        <begin position="12"/>
        <end position="215"/>
    </location>
</feature>
<gene>
    <name evidence="5" type="ORF">UFOPK2399_01244</name>
</gene>
<dbReference type="GO" id="GO:0003824">
    <property type="term" value="F:catalytic activity"/>
    <property type="evidence" value="ECO:0007669"/>
    <property type="project" value="InterPro"/>
</dbReference>
<dbReference type="GO" id="GO:0006107">
    <property type="term" value="P:oxaloacetate metabolic process"/>
    <property type="evidence" value="ECO:0007669"/>
    <property type="project" value="TreeGrafter"/>
</dbReference>
<sequence length="280" mass="28706">MSELLQALNAARSFLIFPGDDARKQERALGSNADVLTYDLEDGVAAAQKAVAREGAAAFAAAAGAGLRLIRINDPLSAAGEADLAVVAAIPNVGIVVPKASPAGLDRAAEIGKPLLALIEEAKGVRDAYAIAEHDAVFGLAIGVADMSAALGLSPYADGLQLLFVRSQLVVASAAAGIRAPVDGPCLDVRDHDALERETSAARALGLRGKFCLHPDQVAGVHAALAPTQKEFERAQRIVAAWSEIAAAGGAVGAIDGLLVDRPVALRAQAVIDAYERNDA</sequence>
<dbReference type="EMBL" id="CAEZXP010000003">
    <property type="protein sequence ID" value="CAB4699315.1"/>
    <property type="molecule type" value="Genomic_DNA"/>
</dbReference>
<dbReference type="Pfam" id="PF03328">
    <property type="entry name" value="HpcH_HpaI"/>
    <property type="match status" value="1"/>
</dbReference>
<name>A0A6J6PR56_9ZZZZ</name>
<dbReference type="PIRSF" id="PIRSF015582">
    <property type="entry name" value="Cit_lyase_B"/>
    <property type="match status" value="1"/>
</dbReference>
<comment type="cofactor">
    <cofactor evidence="1">
        <name>Mg(2+)</name>
        <dbReference type="ChEBI" id="CHEBI:18420"/>
    </cofactor>
</comment>
<dbReference type="PANTHER" id="PTHR32308:SF0">
    <property type="entry name" value="HPCH_HPAI ALDOLASE_CITRATE LYASE DOMAIN-CONTAINING PROTEIN"/>
    <property type="match status" value="1"/>
</dbReference>